<proteinExistence type="inferred from homology"/>
<organism evidence="9 10">
    <name type="scientific">Ancylomarina subtilis</name>
    <dbReference type="NCBI Taxonomy" id="1639035"/>
    <lineage>
        <taxon>Bacteria</taxon>
        <taxon>Pseudomonadati</taxon>
        <taxon>Bacteroidota</taxon>
        <taxon>Bacteroidia</taxon>
        <taxon>Marinilabiliales</taxon>
        <taxon>Marinifilaceae</taxon>
        <taxon>Ancylomarina</taxon>
    </lineage>
</organism>
<evidence type="ECO:0000256" key="6">
    <source>
        <dbReference type="PROSITE-ProRule" id="PRU00277"/>
    </source>
</evidence>
<dbReference type="PROSITE" id="PS51257">
    <property type="entry name" value="PROKAR_LIPOPROTEIN"/>
    <property type="match status" value="1"/>
</dbReference>
<comment type="catalytic activity">
    <reaction evidence="1 6 7">
        <text>[protein]-peptidylproline (omega=180) = [protein]-peptidylproline (omega=0)</text>
        <dbReference type="Rhea" id="RHEA:16237"/>
        <dbReference type="Rhea" id="RHEA-COMP:10747"/>
        <dbReference type="Rhea" id="RHEA-COMP:10748"/>
        <dbReference type="ChEBI" id="CHEBI:83833"/>
        <dbReference type="ChEBI" id="CHEBI:83834"/>
        <dbReference type="EC" id="5.2.1.8"/>
    </reaction>
</comment>
<dbReference type="Pfam" id="PF01346">
    <property type="entry name" value="FKBP_N"/>
    <property type="match status" value="1"/>
</dbReference>
<dbReference type="InterPro" id="IPR000774">
    <property type="entry name" value="PPIase_FKBP_N"/>
</dbReference>
<dbReference type="InterPro" id="IPR046357">
    <property type="entry name" value="PPIase_dom_sf"/>
</dbReference>
<feature type="domain" description="PPIase FKBP-type" evidence="8">
    <location>
        <begin position="141"/>
        <end position="227"/>
    </location>
</feature>
<keyword evidence="5 6" id="KW-0413">Isomerase</keyword>
<reference evidence="9 10" key="1">
    <citation type="submission" date="2019-02" db="EMBL/GenBank/DDBJ databases">
        <title>Genomic Encyclopedia of Type Strains, Phase IV (KMG-IV): sequencing the most valuable type-strain genomes for metagenomic binning, comparative biology and taxonomic classification.</title>
        <authorList>
            <person name="Goeker M."/>
        </authorList>
    </citation>
    <scope>NUCLEOTIDE SEQUENCE [LARGE SCALE GENOMIC DNA]</scope>
    <source>
        <strain evidence="9 10">DSM 28825</strain>
    </source>
</reference>
<dbReference type="Proteomes" id="UP000293562">
    <property type="component" value="Unassembled WGS sequence"/>
</dbReference>
<evidence type="ECO:0000259" key="8">
    <source>
        <dbReference type="PROSITE" id="PS50059"/>
    </source>
</evidence>
<name>A0A4Q7VBY6_9BACT</name>
<dbReference type="PANTHER" id="PTHR43811:SF19">
    <property type="entry name" value="39 KDA FK506-BINDING NUCLEAR PROTEIN"/>
    <property type="match status" value="1"/>
</dbReference>
<evidence type="ECO:0000256" key="2">
    <source>
        <dbReference type="ARBA" id="ARBA00006577"/>
    </source>
</evidence>
<evidence type="ECO:0000256" key="7">
    <source>
        <dbReference type="RuleBase" id="RU003915"/>
    </source>
</evidence>
<dbReference type="FunFam" id="3.10.50.40:FF:000045">
    <property type="entry name" value="Peptidyl-prolyl cis-trans isomerase"/>
    <property type="match status" value="1"/>
</dbReference>
<evidence type="ECO:0000256" key="3">
    <source>
        <dbReference type="ARBA" id="ARBA00022729"/>
    </source>
</evidence>
<keyword evidence="4 6" id="KW-0697">Rotamase</keyword>
<dbReference type="GO" id="GO:0006457">
    <property type="term" value="P:protein folding"/>
    <property type="evidence" value="ECO:0007669"/>
    <property type="project" value="InterPro"/>
</dbReference>
<dbReference type="PROSITE" id="PS50059">
    <property type="entry name" value="FKBP_PPIASE"/>
    <property type="match status" value="1"/>
</dbReference>
<evidence type="ECO:0000256" key="1">
    <source>
        <dbReference type="ARBA" id="ARBA00000971"/>
    </source>
</evidence>
<accession>A0A4Q7VBY6</accession>
<dbReference type="GO" id="GO:0003755">
    <property type="term" value="F:peptidyl-prolyl cis-trans isomerase activity"/>
    <property type="evidence" value="ECO:0007669"/>
    <property type="project" value="UniProtKB-UniRule"/>
</dbReference>
<dbReference type="InterPro" id="IPR001179">
    <property type="entry name" value="PPIase_FKBP_dom"/>
</dbReference>
<dbReference type="Gene3D" id="3.10.50.40">
    <property type="match status" value="1"/>
</dbReference>
<dbReference type="InterPro" id="IPR036944">
    <property type="entry name" value="PPIase_FKBP_N_sf"/>
</dbReference>
<evidence type="ECO:0000313" key="9">
    <source>
        <dbReference type="EMBL" id="RZT93374.1"/>
    </source>
</evidence>
<dbReference type="OrthoDB" id="9814548at2"/>
<comment type="similarity">
    <text evidence="2 7">Belongs to the FKBP-type PPIase family.</text>
</comment>
<evidence type="ECO:0000256" key="5">
    <source>
        <dbReference type="ARBA" id="ARBA00023235"/>
    </source>
</evidence>
<sequence>MKLKALTLALGLGVFAFSSCDKKVDTNMALNTTVDSVSYSIGASFGGNLLQNSLEEINQDALLAGLNAALAQEDLRIEPRAGGAIINKFIKELKTKAAEKNKVAGEKFLEENKAKEGVVTTESGLQYKVLTEGKGAIPTKDQKVKVHYRGTTIDGKEFDSSYKGGKPVTFLPTRVIKGWTEALQLMSVGSKWELYIPSDLAYGARGAGANIGPNSTLIFEVELLDIVKEEAPAKK</sequence>
<dbReference type="EMBL" id="SHKN01000002">
    <property type="protein sequence ID" value="RZT93374.1"/>
    <property type="molecule type" value="Genomic_DNA"/>
</dbReference>
<evidence type="ECO:0000313" key="10">
    <source>
        <dbReference type="Proteomes" id="UP000293562"/>
    </source>
</evidence>
<dbReference type="AlphaFoldDB" id="A0A4Q7VBY6"/>
<evidence type="ECO:0000256" key="4">
    <source>
        <dbReference type="ARBA" id="ARBA00023110"/>
    </source>
</evidence>
<keyword evidence="10" id="KW-1185">Reference proteome</keyword>
<dbReference type="NCBIfam" id="NF008602">
    <property type="entry name" value="PRK11570.1"/>
    <property type="match status" value="1"/>
</dbReference>
<dbReference type="SUPFAM" id="SSF54534">
    <property type="entry name" value="FKBP-like"/>
    <property type="match status" value="1"/>
</dbReference>
<dbReference type="RefSeq" id="WP_130307932.1">
    <property type="nucleotide sequence ID" value="NZ_SHKN01000002.1"/>
</dbReference>
<gene>
    <name evidence="9" type="ORF">EV201_2535</name>
</gene>
<dbReference type="Pfam" id="PF00254">
    <property type="entry name" value="FKBP_C"/>
    <property type="match status" value="1"/>
</dbReference>
<protein>
    <recommendedName>
        <fullName evidence="7">Peptidyl-prolyl cis-trans isomerase</fullName>
        <ecNumber evidence="7">5.2.1.8</ecNumber>
    </recommendedName>
</protein>
<dbReference type="EC" id="5.2.1.8" evidence="7"/>
<comment type="caution">
    <text evidence="9">The sequence shown here is derived from an EMBL/GenBank/DDBJ whole genome shotgun (WGS) entry which is preliminary data.</text>
</comment>
<dbReference type="Gene3D" id="1.10.287.460">
    <property type="entry name" value="Peptidyl-prolyl cis-trans isomerase, FKBP-type, N-terminal domain"/>
    <property type="match status" value="1"/>
</dbReference>
<dbReference type="PANTHER" id="PTHR43811">
    <property type="entry name" value="FKBP-TYPE PEPTIDYL-PROLYL CIS-TRANS ISOMERASE FKPA"/>
    <property type="match status" value="1"/>
</dbReference>
<keyword evidence="3" id="KW-0732">Signal</keyword>